<comment type="cofactor">
    <cofactor evidence="8">
        <name>heme</name>
        <dbReference type="ChEBI" id="CHEBI:30413"/>
    </cofactor>
</comment>
<sequence>MSTTWKWNVAMLIVALVVVWISHWLYRWSNPKCNGKLPPGSMGFPIIGETVDFFEPCGFNEVPSFIKKRMIRYGPLFRTNLFGSKTVVSTDPDVNFQIFRQDNTSFELGYPDIFVTVFGKNNVFLKDISIHKYLKNLTMQLLGPEGLKGTMISHMDRAIGDHFKLKASQGSFDVRKEVESMVLSYMTPILLSNLKAETQSKFIHSLEAFNLDWFRSFLSLSTWKALIKTLKSRKEAIQVIEDVLRTRKESKVKEGDFVNTMLEEMEKEGSFFNQGSAINFLFILSFVTREGTSSCTAVVVKNILQNPKREHKAIAGVLSWENYRKNMTFTHMVINESLRLFNTSPLMFRKAVKDDQIKGKNYFKFICLLLWAGYTIPAGWIVAVAPSVVHYDPTIYENPFEFNPWRWEGREMIWGSKTFMAFGGGVTLCMGAEFARLQMAIFVHHLITYYDVSLVQECEIVRTPFPQFTKGLLIKISESPSN</sequence>
<keyword evidence="5 8" id="KW-0479">Metal-binding</keyword>
<evidence type="ECO:0000256" key="8">
    <source>
        <dbReference type="PIRSR" id="PIRSR602403-1"/>
    </source>
</evidence>
<dbReference type="AlphaFoldDB" id="A0A565ATN6"/>
<evidence type="ECO:0000256" key="5">
    <source>
        <dbReference type="ARBA" id="ARBA00022723"/>
    </source>
</evidence>
<dbReference type="GO" id="GO:0020037">
    <property type="term" value="F:heme binding"/>
    <property type="evidence" value="ECO:0007669"/>
    <property type="project" value="InterPro"/>
</dbReference>
<protein>
    <recommendedName>
        <fullName evidence="13">Cytochrome P450</fullName>
    </recommendedName>
</protein>
<keyword evidence="9" id="KW-0503">Monooxygenase</keyword>
<evidence type="ECO:0000256" key="1">
    <source>
        <dbReference type="ARBA" id="ARBA00004167"/>
    </source>
</evidence>
<proteinExistence type="inferred from homology"/>
<dbReference type="InterPro" id="IPR036396">
    <property type="entry name" value="Cyt_P450_sf"/>
</dbReference>
<feature type="transmembrane region" description="Helical" evidence="10">
    <location>
        <begin position="362"/>
        <end position="383"/>
    </location>
</feature>
<dbReference type="SUPFAM" id="SSF48264">
    <property type="entry name" value="Cytochrome P450"/>
    <property type="match status" value="1"/>
</dbReference>
<dbReference type="PRINTS" id="PR00465">
    <property type="entry name" value="EP450IV"/>
</dbReference>
<evidence type="ECO:0000256" key="4">
    <source>
        <dbReference type="ARBA" id="ARBA00022692"/>
    </source>
</evidence>
<dbReference type="GO" id="GO:0016020">
    <property type="term" value="C:membrane"/>
    <property type="evidence" value="ECO:0007669"/>
    <property type="project" value="UniProtKB-SubCell"/>
</dbReference>
<evidence type="ECO:0000256" key="10">
    <source>
        <dbReference type="SAM" id="Phobius"/>
    </source>
</evidence>
<evidence type="ECO:0000256" key="9">
    <source>
        <dbReference type="RuleBase" id="RU000461"/>
    </source>
</evidence>
<evidence type="ECO:0000256" key="6">
    <source>
        <dbReference type="ARBA" id="ARBA00022989"/>
    </source>
</evidence>
<evidence type="ECO:0000313" key="12">
    <source>
        <dbReference type="Proteomes" id="UP000489600"/>
    </source>
</evidence>
<dbReference type="InterPro" id="IPR001128">
    <property type="entry name" value="Cyt_P450"/>
</dbReference>
<dbReference type="GO" id="GO:0004497">
    <property type="term" value="F:monooxygenase activity"/>
    <property type="evidence" value="ECO:0007669"/>
    <property type="project" value="UniProtKB-KW"/>
</dbReference>
<organism evidence="11 12">
    <name type="scientific">Arabis nemorensis</name>
    <dbReference type="NCBI Taxonomy" id="586526"/>
    <lineage>
        <taxon>Eukaryota</taxon>
        <taxon>Viridiplantae</taxon>
        <taxon>Streptophyta</taxon>
        <taxon>Embryophyta</taxon>
        <taxon>Tracheophyta</taxon>
        <taxon>Spermatophyta</taxon>
        <taxon>Magnoliopsida</taxon>
        <taxon>eudicotyledons</taxon>
        <taxon>Gunneridae</taxon>
        <taxon>Pentapetalae</taxon>
        <taxon>rosids</taxon>
        <taxon>malvids</taxon>
        <taxon>Brassicales</taxon>
        <taxon>Brassicaceae</taxon>
        <taxon>Arabideae</taxon>
        <taxon>Arabis</taxon>
    </lineage>
</organism>
<dbReference type="GO" id="GO:0016705">
    <property type="term" value="F:oxidoreductase activity, acting on paired donors, with incorporation or reduction of molecular oxygen"/>
    <property type="evidence" value="ECO:0007669"/>
    <property type="project" value="InterPro"/>
</dbReference>
<dbReference type="PANTHER" id="PTHR24286:SF305">
    <property type="entry name" value="CYTOCHROME P450 708A2"/>
    <property type="match status" value="1"/>
</dbReference>
<feature type="transmembrane region" description="Helical" evidence="10">
    <location>
        <begin position="412"/>
        <end position="432"/>
    </location>
</feature>
<keyword evidence="9" id="KW-0560">Oxidoreductase</keyword>
<dbReference type="GO" id="GO:0016132">
    <property type="term" value="P:brassinosteroid biosynthetic process"/>
    <property type="evidence" value="ECO:0007669"/>
    <property type="project" value="TreeGrafter"/>
</dbReference>
<dbReference type="InterPro" id="IPR002403">
    <property type="entry name" value="Cyt_P450_E_grp-IV"/>
</dbReference>
<dbReference type="GO" id="GO:0005506">
    <property type="term" value="F:iron ion binding"/>
    <property type="evidence" value="ECO:0007669"/>
    <property type="project" value="InterPro"/>
</dbReference>
<keyword evidence="6 10" id="KW-1133">Transmembrane helix</keyword>
<evidence type="ECO:0000256" key="3">
    <source>
        <dbReference type="ARBA" id="ARBA00022617"/>
    </source>
</evidence>
<comment type="similarity">
    <text evidence="2 9">Belongs to the cytochrome P450 family.</text>
</comment>
<dbReference type="PANTHER" id="PTHR24286">
    <property type="entry name" value="CYTOCHROME P450 26"/>
    <property type="match status" value="1"/>
</dbReference>
<keyword evidence="7 8" id="KW-0408">Iron</keyword>
<dbReference type="GO" id="GO:0010268">
    <property type="term" value="P:brassinosteroid homeostasis"/>
    <property type="evidence" value="ECO:0007669"/>
    <property type="project" value="TreeGrafter"/>
</dbReference>
<gene>
    <name evidence="11" type="ORF">ANE_LOCUS3172</name>
</gene>
<dbReference type="GO" id="GO:0016125">
    <property type="term" value="P:sterol metabolic process"/>
    <property type="evidence" value="ECO:0007669"/>
    <property type="project" value="TreeGrafter"/>
</dbReference>
<evidence type="ECO:0000256" key="7">
    <source>
        <dbReference type="ARBA" id="ARBA00023004"/>
    </source>
</evidence>
<evidence type="ECO:0000313" key="11">
    <source>
        <dbReference type="EMBL" id="VVA92727.1"/>
    </source>
</evidence>
<evidence type="ECO:0008006" key="13">
    <source>
        <dbReference type="Google" id="ProtNLM"/>
    </source>
</evidence>
<keyword evidence="3 8" id="KW-0349">Heme</keyword>
<dbReference type="Pfam" id="PF00067">
    <property type="entry name" value="p450"/>
    <property type="match status" value="1"/>
</dbReference>
<keyword evidence="12" id="KW-1185">Reference proteome</keyword>
<dbReference type="Gene3D" id="1.10.630.10">
    <property type="entry name" value="Cytochrome P450"/>
    <property type="match status" value="1"/>
</dbReference>
<keyword evidence="10" id="KW-0472">Membrane</keyword>
<dbReference type="Proteomes" id="UP000489600">
    <property type="component" value="Unassembled WGS sequence"/>
</dbReference>
<reference evidence="11" key="1">
    <citation type="submission" date="2019-07" db="EMBL/GenBank/DDBJ databases">
        <authorList>
            <person name="Dittberner H."/>
        </authorList>
    </citation>
    <scope>NUCLEOTIDE SEQUENCE [LARGE SCALE GENOMIC DNA]</scope>
</reference>
<dbReference type="EMBL" id="CABITT030000001">
    <property type="protein sequence ID" value="VVA92727.1"/>
    <property type="molecule type" value="Genomic_DNA"/>
</dbReference>
<dbReference type="PROSITE" id="PS00086">
    <property type="entry name" value="CYTOCHROME_P450"/>
    <property type="match status" value="1"/>
</dbReference>
<name>A0A565ATN6_9BRAS</name>
<accession>A0A565ATN6</accession>
<feature type="binding site" description="axial binding residue" evidence="8">
    <location>
        <position position="429"/>
    </location>
    <ligand>
        <name>heme</name>
        <dbReference type="ChEBI" id="CHEBI:30413"/>
    </ligand>
    <ligandPart>
        <name>Fe</name>
        <dbReference type="ChEBI" id="CHEBI:18248"/>
    </ligandPart>
</feature>
<keyword evidence="4 10" id="KW-0812">Transmembrane</keyword>
<dbReference type="OrthoDB" id="1372046at2759"/>
<dbReference type="InterPro" id="IPR017972">
    <property type="entry name" value="Cyt_P450_CS"/>
</dbReference>
<feature type="transmembrane region" description="Helical" evidence="10">
    <location>
        <begin position="6"/>
        <end position="26"/>
    </location>
</feature>
<comment type="caution">
    <text evidence="11">The sequence shown here is derived from an EMBL/GenBank/DDBJ whole genome shotgun (WGS) entry which is preliminary data.</text>
</comment>
<comment type="subcellular location">
    <subcellularLocation>
        <location evidence="1">Membrane</location>
        <topology evidence="1">Single-pass membrane protein</topology>
    </subcellularLocation>
</comment>
<evidence type="ECO:0000256" key="2">
    <source>
        <dbReference type="ARBA" id="ARBA00010617"/>
    </source>
</evidence>